<organism evidence="1 2">
    <name type="scientific">Bradyrhizobium uaiense</name>
    <dbReference type="NCBI Taxonomy" id="2594946"/>
    <lineage>
        <taxon>Bacteria</taxon>
        <taxon>Pseudomonadati</taxon>
        <taxon>Pseudomonadota</taxon>
        <taxon>Alphaproteobacteria</taxon>
        <taxon>Hyphomicrobiales</taxon>
        <taxon>Nitrobacteraceae</taxon>
        <taxon>Bradyrhizobium</taxon>
    </lineage>
</organism>
<dbReference type="Proteomes" id="UP000468531">
    <property type="component" value="Unassembled WGS sequence"/>
</dbReference>
<keyword evidence="2" id="KW-1185">Reference proteome</keyword>
<evidence type="ECO:0000313" key="1">
    <source>
        <dbReference type="EMBL" id="NEU94942.1"/>
    </source>
</evidence>
<proteinExistence type="predicted"/>
<protein>
    <submittedName>
        <fullName evidence="1">Uncharacterized protein</fullName>
    </submittedName>
</protein>
<sequence>MAVAMKRRAQLGCALSAAFVGVVLTVAPAVVRAVAILDSKIDFQGAVSLKLGSGHADLSIKSIYNKGTLPSGSLRISLWAAQAPKSGNSPNIQGYKTAEIYARDLSGGADVLGPNQSFDDLQLHLQFEPPADRAYNAYLLVVEERFANCSQPDHYCGDAYVNVVPGQ</sequence>
<dbReference type="EMBL" id="VKHP01000007">
    <property type="protein sequence ID" value="NEU94942.1"/>
    <property type="molecule type" value="Genomic_DNA"/>
</dbReference>
<accession>A0A6P1BBT4</accession>
<gene>
    <name evidence="1" type="ORF">FNJ47_03645</name>
</gene>
<name>A0A6P1BBT4_9BRAD</name>
<evidence type="ECO:0000313" key="2">
    <source>
        <dbReference type="Proteomes" id="UP000468531"/>
    </source>
</evidence>
<comment type="caution">
    <text evidence="1">The sequence shown here is derived from an EMBL/GenBank/DDBJ whole genome shotgun (WGS) entry which is preliminary data.</text>
</comment>
<reference evidence="1 2" key="1">
    <citation type="journal article" date="2020" name="Arch. Microbiol.">
        <title>Bradyrhizobium uaiense sp. nov., a new highly efficient cowpea symbiont.</title>
        <authorList>
            <person name="Cabral Michel D."/>
            <person name="Azarias Guimaraes A."/>
            <person name="Martins da Costa E."/>
            <person name="Soares de Carvalho T."/>
            <person name="Balsanelli E."/>
            <person name="Willems A."/>
            <person name="Maltempi de Souza E."/>
            <person name="de Souza Moreira F.M."/>
        </authorList>
    </citation>
    <scope>NUCLEOTIDE SEQUENCE [LARGE SCALE GENOMIC DNA]</scope>
    <source>
        <strain evidence="1 2">UFLA 03-164</strain>
    </source>
</reference>
<dbReference type="AlphaFoldDB" id="A0A6P1BBT4"/>
<dbReference type="RefSeq" id="WP_163150682.1">
    <property type="nucleotide sequence ID" value="NZ_VKHP01000007.1"/>
</dbReference>